<dbReference type="Gene3D" id="2.60.120.860">
    <property type="match status" value="1"/>
</dbReference>
<dbReference type="RefSeq" id="WP_025358350.1">
    <property type="nucleotide sequence ID" value="NZ_CP007155.1"/>
</dbReference>
<dbReference type="Proteomes" id="UP000019225">
    <property type="component" value="Chromosome"/>
</dbReference>
<keyword evidence="3" id="KW-1185">Reference proteome</keyword>
<dbReference type="AlphaFoldDB" id="W5WCQ4"/>
<accession>W5WCQ4</accession>
<dbReference type="HOGENOM" id="CLU_955355_0_0_11"/>
<protein>
    <recommendedName>
        <fullName evidence="1">Siphovirus-type tail component C-terminal domain-containing protein</fullName>
    </recommendedName>
</protein>
<dbReference type="Pfam" id="PF22768">
    <property type="entry name" value="SPP1_Dit"/>
    <property type="match status" value="1"/>
</dbReference>
<evidence type="ECO:0000259" key="1">
    <source>
        <dbReference type="Pfam" id="PF22768"/>
    </source>
</evidence>
<dbReference type="STRING" id="1449976.KALB_4974"/>
<reference evidence="2 3" key="1">
    <citation type="journal article" date="2014" name="BMC Genomics">
        <title>Complete genome sequence of producer of the glycopeptide antibiotic Aculeximycin Kutzneria albida DSM 43870T, a representative of minor genus of Pseudonocardiaceae.</title>
        <authorList>
            <person name="Rebets Y."/>
            <person name="Tokovenko B."/>
            <person name="Lushchyk I."/>
            <person name="Ruckert C."/>
            <person name="Zaburannyi N."/>
            <person name="Bechthold A."/>
            <person name="Kalinowski J."/>
            <person name="Luzhetskyy A."/>
        </authorList>
    </citation>
    <scope>NUCLEOTIDE SEQUENCE [LARGE SCALE GENOMIC DNA]</scope>
    <source>
        <strain evidence="2">DSM 43870</strain>
    </source>
</reference>
<proteinExistence type="predicted"/>
<evidence type="ECO:0000313" key="2">
    <source>
        <dbReference type="EMBL" id="AHH98336.1"/>
    </source>
</evidence>
<dbReference type="EMBL" id="CP007155">
    <property type="protein sequence ID" value="AHH98336.1"/>
    <property type="molecule type" value="Genomic_DNA"/>
</dbReference>
<dbReference type="InterPro" id="IPR054738">
    <property type="entry name" value="Siphovirus-type_tail_C"/>
</dbReference>
<gene>
    <name evidence="2" type="ORF">KALB_4974</name>
</gene>
<feature type="domain" description="Siphovirus-type tail component C-terminal" evidence="1">
    <location>
        <begin position="189"/>
        <end position="287"/>
    </location>
</feature>
<organism evidence="2 3">
    <name type="scientific">Kutzneria albida DSM 43870</name>
    <dbReference type="NCBI Taxonomy" id="1449976"/>
    <lineage>
        <taxon>Bacteria</taxon>
        <taxon>Bacillati</taxon>
        <taxon>Actinomycetota</taxon>
        <taxon>Actinomycetes</taxon>
        <taxon>Pseudonocardiales</taxon>
        <taxon>Pseudonocardiaceae</taxon>
        <taxon>Kutzneria</taxon>
    </lineage>
</organism>
<dbReference type="KEGG" id="kal:KALB_4974"/>
<sequence length="288" mass="30253">MQYDALWYGSQFSIGGITINGSTDTNGCDWILTKEDGWFGSPAVKAIRNDKPASRGVFRGVEYRGARVIVLEGTLSAPSVATLQNAIDTLSAVCPDPKSLYPLTVTSANSARYINVALDAPITTTPISWQSVAFSLQLMAPDLRKLDNSLTTLSTGLTTAGTGGVSYPVTYPVNYGTPGSGGSLVVTNTGTADADMTFTLAGALTTPTITRADTGDTLTYNATLSSTDSVVINTNTGAVTQGGINRRALLTANNWFSIPAQSSITIQFRSGSPGDTGTLTVSYRNTWY</sequence>
<dbReference type="OrthoDB" id="3985590at2"/>
<evidence type="ECO:0000313" key="3">
    <source>
        <dbReference type="Proteomes" id="UP000019225"/>
    </source>
</evidence>
<name>W5WCQ4_9PSEU</name>
<dbReference type="eggNOG" id="ENOG5033QYT">
    <property type="taxonomic scope" value="Bacteria"/>
</dbReference>